<feature type="non-terminal residue" evidence="1">
    <location>
        <position position="1"/>
    </location>
</feature>
<evidence type="ECO:0008006" key="3">
    <source>
        <dbReference type="Google" id="ProtNLM"/>
    </source>
</evidence>
<name>A0A392TFP3_9FABA</name>
<protein>
    <recommendedName>
        <fullName evidence="3">RNase H type-1 domain-containing protein</fullName>
    </recommendedName>
</protein>
<evidence type="ECO:0000313" key="1">
    <source>
        <dbReference type="EMBL" id="MCI59040.1"/>
    </source>
</evidence>
<evidence type="ECO:0000313" key="2">
    <source>
        <dbReference type="Proteomes" id="UP000265520"/>
    </source>
</evidence>
<reference evidence="1 2" key="1">
    <citation type="journal article" date="2018" name="Front. Plant Sci.">
        <title>Red Clover (Trifolium pratense) and Zigzag Clover (T. medium) - A Picture of Genomic Similarities and Differences.</title>
        <authorList>
            <person name="Dluhosova J."/>
            <person name="Istvanek J."/>
            <person name="Nedelnik J."/>
            <person name="Repkova J."/>
        </authorList>
    </citation>
    <scope>NUCLEOTIDE SEQUENCE [LARGE SCALE GENOMIC DNA]</scope>
    <source>
        <strain evidence="2">cv. 10/8</strain>
        <tissue evidence="1">Leaf</tissue>
    </source>
</reference>
<organism evidence="1 2">
    <name type="scientific">Trifolium medium</name>
    <dbReference type="NCBI Taxonomy" id="97028"/>
    <lineage>
        <taxon>Eukaryota</taxon>
        <taxon>Viridiplantae</taxon>
        <taxon>Streptophyta</taxon>
        <taxon>Embryophyta</taxon>
        <taxon>Tracheophyta</taxon>
        <taxon>Spermatophyta</taxon>
        <taxon>Magnoliopsida</taxon>
        <taxon>eudicotyledons</taxon>
        <taxon>Gunneridae</taxon>
        <taxon>Pentapetalae</taxon>
        <taxon>rosids</taxon>
        <taxon>fabids</taxon>
        <taxon>Fabales</taxon>
        <taxon>Fabaceae</taxon>
        <taxon>Papilionoideae</taxon>
        <taxon>50 kb inversion clade</taxon>
        <taxon>NPAAA clade</taxon>
        <taxon>Hologalegina</taxon>
        <taxon>IRL clade</taxon>
        <taxon>Trifolieae</taxon>
        <taxon>Trifolium</taxon>
    </lineage>
</organism>
<dbReference type="Proteomes" id="UP000265520">
    <property type="component" value="Unassembled WGS sequence"/>
</dbReference>
<sequence length="40" mass="4599">ELIGAITAIEIAYRRVWNHLWVECDSKLVALAFKFQLAIP</sequence>
<accession>A0A392TFP3</accession>
<keyword evidence="2" id="KW-1185">Reference proteome</keyword>
<dbReference type="AlphaFoldDB" id="A0A392TFP3"/>
<dbReference type="EMBL" id="LXQA010556053">
    <property type="protein sequence ID" value="MCI59040.1"/>
    <property type="molecule type" value="Genomic_DNA"/>
</dbReference>
<comment type="caution">
    <text evidence="1">The sequence shown here is derived from an EMBL/GenBank/DDBJ whole genome shotgun (WGS) entry which is preliminary data.</text>
</comment>
<proteinExistence type="predicted"/>